<sequence>MKKSIVRDLAATILIFGHILAISLVFFVLHDYFSEASEKMEIALILAPLTGFFATAALKSIFNNQNGEYEKKTVSLTFSLVVIFIPLVFIAMIVACILLYPFQIASDPQSLKITISAIEVALGGLLGLISEELFEVPPRSEISG</sequence>
<keyword evidence="1" id="KW-1133">Transmembrane helix</keyword>
<dbReference type="Proteomes" id="UP000071641">
    <property type="component" value="Unassembled WGS sequence"/>
</dbReference>
<proteinExistence type="predicted"/>
<evidence type="ECO:0000256" key="1">
    <source>
        <dbReference type="SAM" id="Phobius"/>
    </source>
</evidence>
<evidence type="ECO:0000313" key="2">
    <source>
        <dbReference type="EMBL" id="CZF77199.1"/>
    </source>
</evidence>
<reference evidence="3" key="1">
    <citation type="submission" date="2016-02" db="EMBL/GenBank/DDBJ databases">
        <authorList>
            <person name="Rodrigo-Torres Lidia"/>
            <person name="Arahal R.David."/>
        </authorList>
    </citation>
    <scope>NUCLEOTIDE SEQUENCE [LARGE SCALE GENOMIC DNA]</scope>
    <source>
        <strain evidence="3">CECT 9029</strain>
    </source>
</reference>
<feature type="transmembrane region" description="Helical" evidence="1">
    <location>
        <begin position="42"/>
        <end position="62"/>
    </location>
</feature>
<feature type="transmembrane region" description="Helical" evidence="1">
    <location>
        <begin position="74"/>
        <end position="101"/>
    </location>
</feature>
<organism evidence="2 3">
    <name type="scientific">Grimontia celer</name>
    <dbReference type="NCBI Taxonomy" id="1796497"/>
    <lineage>
        <taxon>Bacteria</taxon>
        <taxon>Pseudomonadati</taxon>
        <taxon>Pseudomonadota</taxon>
        <taxon>Gammaproteobacteria</taxon>
        <taxon>Vibrionales</taxon>
        <taxon>Vibrionaceae</taxon>
        <taxon>Grimontia</taxon>
    </lineage>
</organism>
<keyword evidence="1" id="KW-0472">Membrane</keyword>
<protein>
    <submittedName>
        <fullName evidence="2">Uncharacterized protein</fullName>
    </submittedName>
</protein>
<feature type="transmembrane region" description="Helical" evidence="1">
    <location>
        <begin position="9"/>
        <end position="30"/>
    </location>
</feature>
<keyword evidence="3" id="KW-1185">Reference proteome</keyword>
<evidence type="ECO:0000313" key="3">
    <source>
        <dbReference type="Proteomes" id="UP000071641"/>
    </source>
</evidence>
<dbReference type="RefSeq" id="WP_062660559.1">
    <property type="nucleotide sequence ID" value="NZ_FIZX01000001.1"/>
</dbReference>
<dbReference type="AlphaFoldDB" id="A0A128ERJ2"/>
<dbReference type="EMBL" id="FIZX01000001">
    <property type="protein sequence ID" value="CZF77199.1"/>
    <property type="molecule type" value="Genomic_DNA"/>
</dbReference>
<accession>A0A128ERJ2</accession>
<name>A0A128ERJ2_9GAMM</name>
<gene>
    <name evidence="2" type="ORF">GCE9029_00066</name>
</gene>
<keyword evidence="1" id="KW-0812">Transmembrane</keyword>
<dbReference type="STRING" id="1796497.GCE9029_00066"/>